<dbReference type="Bgee" id="ENSORLG00000027848">
    <property type="expression patterns" value="Expressed in brain and 2 other cell types or tissues"/>
</dbReference>
<reference evidence="1 2" key="1">
    <citation type="journal article" date="2007" name="Nature">
        <title>The medaka draft genome and insights into vertebrate genome evolution.</title>
        <authorList>
            <person name="Kasahara M."/>
            <person name="Naruse K."/>
            <person name="Sasaki S."/>
            <person name="Nakatani Y."/>
            <person name="Qu W."/>
            <person name="Ahsan B."/>
            <person name="Yamada T."/>
            <person name="Nagayasu Y."/>
            <person name="Doi K."/>
            <person name="Kasai Y."/>
            <person name="Jindo T."/>
            <person name="Kobayashi D."/>
            <person name="Shimada A."/>
            <person name="Toyoda A."/>
            <person name="Kuroki Y."/>
            <person name="Fujiyama A."/>
            <person name="Sasaki T."/>
            <person name="Shimizu A."/>
            <person name="Asakawa S."/>
            <person name="Shimizu N."/>
            <person name="Hashimoto S."/>
            <person name="Yang J."/>
            <person name="Lee Y."/>
            <person name="Matsushima K."/>
            <person name="Sugano S."/>
            <person name="Sakaizumi M."/>
            <person name="Narita T."/>
            <person name="Ohishi K."/>
            <person name="Haga S."/>
            <person name="Ohta F."/>
            <person name="Nomoto H."/>
            <person name="Nogata K."/>
            <person name="Morishita T."/>
            <person name="Endo T."/>
            <person name="Shin-I T."/>
            <person name="Takeda H."/>
            <person name="Morishita S."/>
            <person name="Kohara Y."/>
        </authorList>
    </citation>
    <scope>NUCLEOTIDE SEQUENCE [LARGE SCALE GENOMIC DNA]</scope>
    <source>
        <strain evidence="1 2">Hd-rR</strain>
    </source>
</reference>
<evidence type="ECO:0000313" key="2">
    <source>
        <dbReference type="Proteomes" id="UP000001038"/>
    </source>
</evidence>
<proteinExistence type="predicted"/>
<protein>
    <submittedName>
        <fullName evidence="1">Uncharacterized protein</fullName>
    </submittedName>
</protein>
<keyword evidence="2" id="KW-1185">Reference proteome</keyword>
<dbReference type="Ensembl" id="ENSORLT00000035982.1">
    <property type="protein sequence ID" value="ENSORLP00000034695.1"/>
    <property type="gene ID" value="ENSORLG00000027848.1"/>
</dbReference>
<reference evidence="1" key="3">
    <citation type="submission" date="2025-09" db="UniProtKB">
        <authorList>
            <consortium name="Ensembl"/>
        </authorList>
    </citation>
    <scope>IDENTIFICATION</scope>
    <source>
        <strain evidence="1">Hd-rR</strain>
    </source>
</reference>
<dbReference type="AlphaFoldDB" id="A0A3B3HSH3"/>
<organism evidence="1 2">
    <name type="scientific">Oryzias latipes</name>
    <name type="common">Japanese rice fish</name>
    <name type="synonym">Japanese killifish</name>
    <dbReference type="NCBI Taxonomy" id="8090"/>
    <lineage>
        <taxon>Eukaryota</taxon>
        <taxon>Metazoa</taxon>
        <taxon>Chordata</taxon>
        <taxon>Craniata</taxon>
        <taxon>Vertebrata</taxon>
        <taxon>Euteleostomi</taxon>
        <taxon>Actinopterygii</taxon>
        <taxon>Neopterygii</taxon>
        <taxon>Teleostei</taxon>
        <taxon>Neoteleostei</taxon>
        <taxon>Acanthomorphata</taxon>
        <taxon>Ovalentaria</taxon>
        <taxon>Atherinomorphae</taxon>
        <taxon>Beloniformes</taxon>
        <taxon>Adrianichthyidae</taxon>
        <taxon>Oryziinae</taxon>
        <taxon>Oryzias</taxon>
    </lineage>
</organism>
<reference evidence="1" key="2">
    <citation type="submission" date="2025-08" db="UniProtKB">
        <authorList>
            <consortium name="Ensembl"/>
        </authorList>
    </citation>
    <scope>IDENTIFICATION</scope>
    <source>
        <strain evidence="1">Hd-rR</strain>
    </source>
</reference>
<dbReference type="Proteomes" id="UP000001038">
    <property type="component" value="Chromosome 7"/>
</dbReference>
<sequence length="108" mass="11622">MHSNGSAAGSLWKTIVCAHLCVCAHLGVSAHNLCVSAHIFVCLRTSLSVCIHLLVYAHISVCLTHICDKPFPHQHACFSVHVRTVSNAAASLVLWKQLCGDNGLNTYS</sequence>
<accession>A0A3B3HSH3</accession>
<dbReference type="InParanoid" id="A0A3B3HSH3"/>
<evidence type="ECO:0000313" key="1">
    <source>
        <dbReference type="Ensembl" id="ENSORLP00000034695.1"/>
    </source>
</evidence>
<name>A0A3B3HSH3_ORYLA</name>